<dbReference type="EMBL" id="JMKI01000037">
    <property type="protein sequence ID" value="KEJ91711.1"/>
    <property type="molecule type" value="Genomic_DNA"/>
</dbReference>
<reference evidence="1 2" key="1">
    <citation type="submission" date="2014-04" db="EMBL/GenBank/DDBJ databases">
        <title>Draft Genome Sequence of Synergistes jonesii.</title>
        <authorList>
            <person name="Coil D.A."/>
            <person name="Eisen J.A."/>
            <person name="Holland-Moritz H.E."/>
        </authorList>
    </citation>
    <scope>NUCLEOTIDE SEQUENCE [LARGE SCALE GENOMIC DNA]</scope>
    <source>
        <strain evidence="1 2">78-1</strain>
    </source>
</reference>
<name>A0A073IQE6_9BACT</name>
<gene>
    <name evidence="1" type="ORF">EH55_06975</name>
</gene>
<protein>
    <submittedName>
        <fullName evidence="1">Uncharacterized protein</fullName>
    </submittedName>
</protein>
<dbReference type="RefSeq" id="WP_037977002.1">
    <property type="nucleotide sequence ID" value="NZ_JMKI01000037.1"/>
</dbReference>
<dbReference type="GeneID" id="90984000"/>
<comment type="caution">
    <text evidence="1">The sequence shown here is derived from an EMBL/GenBank/DDBJ whole genome shotgun (WGS) entry which is preliminary data.</text>
</comment>
<dbReference type="Proteomes" id="UP000027665">
    <property type="component" value="Unassembled WGS sequence"/>
</dbReference>
<evidence type="ECO:0000313" key="2">
    <source>
        <dbReference type="Proteomes" id="UP000027665"/>
    </source>
</evidence>
<organism evidence="1 2">
    <name type="scientific">Synergistes jonesii</name>
    <dbReference type="NCBI Taxonomy" id="2754"/>
    <lineage>
        <taxon>Bacteria</taxon>
        <taxon>Thermotogati</taxon>
        <taxon>Synergistota</taxon>
        <taxon>Synergistia</taxon>
        <taxon>Synergistales</taxon>
        <taxon>Synergistaceae</taxon>
        <taxon>Synergistes</taxon>
    </lineage>
</organism>
<proteinExistence type="predicted"/>
<dbReference type="STRING" id="2754.EH55_06975"/>
<sequence length="124" mass="14209">MTRDFERQFPLPWTVGHNEYGTWVAPCAYKMETEAARRSVENGTYPIWSSNGYPARYEAIRYAVACANLMPEAEDLIKSFVVLCKDYKLTASIKCNGEEVDAPLINIFQRGCEDFLAKLKRETK</sequence>
<dbReference type="AlphaFoldDB" id="A0A073IQE6"/>
<evidence type="ECO:0000313" key="1">
    <source>
        <dbReference type="EMBL" id="KEJ91711.1"/>
    </source>
</evidence>
<dbReference type="OrthoDB" id="7894at2"/>
<accession>A0A073IQE6</accession>
<keyword evidence="2" id="KW-1185">Reference proteome</keyword>